<feature type="non-terminal residue" evidence="1">
    <location>
        <position position="30"/>
    </location>
</feature>
<sequence length="30" mass="3372">MLKNTQPLVSLTNPRWVGIIASFVEVAQMK</sequence>
<organism evidence="1 2">
    <name type="scientific">Trifolium medium</name>
    <dbReference type="NCBI Taxonomy" id="97028"/>
    <lineage>
        <taxon>Eukaryota</taxon>
        <taxon>Viridiplantae</taxon>
        <taxon>Streptophyta</taxon>
        <taxon>Embryophyta</taxon>
        <taxon>Tracheophyta</taxon>
        <taxon>Spermatophyta</taxon>
        <taxon>Magnoliopsida</taxon>
        <taxon>eudicotyledons</taxon>
        <taxon>Gunneridae</taxon>
        <taxon>Pentapetalae</taxon>
        <taxon>rosids</taxon>
        <taxon>fabids</taxon>
        <taxon>Fabales</taxon>
        <taxon>Fabaceae</taxon>
        <taxon>Papilionoideae</taxon>
        <taxon>50 kb inversion clade</taxon>
        <taxon>NPAAA clade</taxon>
        <taxon>Hologalegina</taxon>
        <taxon>IRL clade</taxon>
        <taxon>Trifolieae</taxon>
        <taxon>Trifolium</taxon>
    </lineage>
</organism>
<reference evidence="1 2" key="1">
    <citation type="journal article" date="2018" name="Front. Plant Sci.">
        <title>Red Clover (Trifolium pratense) and Zigzag Clover (T. medium) - A Picture of Genomic Similarities and Differences.</title>
        <authorList>
            <person name="Dluhosova J."/>
            <person name="Istvanek J."/>
            <person name="Nedelnik J."/>
            <person name="Repkova J."/>
        </authorList>
    </citation>
    <scope>NUCLEOTIDE SEQUENCE [LARGE SCALE GENOMIC DNA]</scope>
    <source>
        <strain evidence="2">cv. 10/8</strain>
        <tissue evidence="1">Leaf</tissue>
    </source>
</reference>
<comment type="caution">
    <text evidence="1">The sequence shown here is derived from an EMBL/GenBank/DDBJ whole genome shotgun (WGS) entry which is preliminary data.</text>
</comment>
<name>A0A392UFC8_9FABA</name>
<accession>A0A392UFC8</accession>
<evidence type="ECO:0000313" key="1">
    <source>
        <dbReference type="EMBL" id="MCI72231.1"/>
    </source>
</evidence>
<protein>
    <submittedName>
        <fullName evidence="1">Uncharacterized protein</fullName>
    </submittedName>
</protein>
<dbReference type="AlphaFoldDB" id="A0A392UFC8"/>
<dbReference type="Proteomes" id="UP000265520">
    <property type="component" value="Unassembled WGS sequence"/>
</dbReference>
<proteinExistence type="predicted"/>
<evidence type="ECO:0000313" key="2">
    <source>
        <dbReference type="Proteomes" id="UP000265520"/>
    </source>
</evidence>
<keyword evidence="2" id="KW-1185">Reference proteome</keyword>
<dbReference type="EMBL" id="LXQA010813636">
    <property type="protein sequence ID" value="MCI72231.1"/>
    <property type="molecule type" value="Genomic_DNA"/>
</dbReference>